<reference evidence="5" key="1">
    <citation type="submission" date="2018-02" db="EMBL/GenBank/DDBJ databases">
        <authorList>
            <person name="Cohen D.B."/>
            <person name="Kent A.D."/>
        </authorList>
    </citation>
    <scope>NUCLEOTIDE SEQUENCE</scope>
</reference>
<gene>
    <name evidence="5" type="ORF">FSB_LOCUS7465</name>
</gene>
<evidence type="ECO:0008006" key="6">
    <source>
        <dbReference type="Google" id="ProtNLM"/>
    </source>
</evidence>
<accession>A0A2N9EXL1</accession>
<dbReference type="PANTHER" id="PTHR43625:SF99">
    <property type="entry name" value="ALDO-KETO REDUCTASE 1-RELATED"/>
    <property type="match status" value="1"/>
</dbReference>
<organism evidence="5">
    <name type="scientific">Fagus sylvatica</name>
    <name type="common">Beechnut</name>
    <dbReference type="NCBI Taxonomy" id="28930"/>
    <lineage>
        <taxon>Eukaryota</taxon>
        <taxon>Viridiplantae</taxon>
        <taxon>Streptophyta</taxon>
        <taxon>Embryophyta</taxon>
        <taxon>Tracheophyta</taxon>
        <taxon>Spermatophyta</taxon>
        <taxon>Magnoliopsida</taxon>
        <taxon>eudicotyledons</taxon>
        <taxon>Gunneridae</taxon>
        <taxon>Pentapetalae</taxon>
        <taxon>rosids</taxon>
        <taxon>fabids</taxon>
        <taxon>Fagales</taxon>
        <taxon>Fagaceae</taxon>
        <taxon>Fagus</taxon>
    </lineage>
</organism>
<evidence type="ECO:0000256" key="2">
    <source>
        <dbReference type="ARBA" id="ARBA00023002"/>
    </source>
</evidence>
<proteinExistence type="predicted"/>
<dbReference type="InterPro" id="IPR050791">
    <property type="entry name" value="Aldo-Keto_reductase"/>
</dbReference>
<keyword evidence="1" id="KW-0521">NADP</keyword>
<dbReference type="Gene3D" id="3.20.20.100">
    <property type="entry name" value="NADP-dependent oxidoreductase domain"/>
    <property type="match status" value="2"/>
</dbReference>
<evidence type="ECO:0000259" key="4">
    <source>
        <dbReference type="Pfam" id="PF14111"/>
    </source>
</evidence>
<dbReference type="AlphaFoldDB" id="A0A2N9EXL1"/>
<protein>
    <recommendedName>
        <fullName evidence="6">NADP-dependent oxidoreductase domain-containing protein</fullName>
    </recommendedName>
</protein>
<feature type="domain" description="DUF4283" evidence="4">
    <location>
        <begin position="291"/>
        <end position="369"/>
    </location>
</feature>
<evidence type="ECO:0000256" key="1">
    <source>
        <dbReference type="ARBA" id="ARBA00022857"/>
    </source>
</evidence>
<evidence type="ECO:0000259" key="3">
    <source>
        <dbReference type="Pfam" id="PF00248"/>
    </source>
</evidence>
<feature type="domain" description="NADP-dependent oxidoreductase" evidence="3">
    <location>
        <begin position="78"/>
        <end position="246"/>
    </location>
</feature>
<dbReference type="EMBL" id="OIVN01000399">
    <property type="protein sequence ID" value="SPC79583.1"/>
    <property type="molecule type" value="Genomic_DNA"/>
</dbReference>
<dbReference type="Pfam" id="PF14111">
    <property type="entry name" value="DUF4283"/>
    <property type="match status" value="1"/>
</dbReference>
<evidence type="ECO:0000313" key="5">
    <source>
        <dbReference type="EMBL" id="SPC79583.1"/>
    </source>
</evidence>
<feature type="domain" description="NADP-dependent oxidoreductase" evidence="3">
    <location>
        <begin position="23"/>
        <end position="77"/>
    </location>
</feature>
<dbReference type="SUPFAM" id="SSF51430">
    <property type="entry name" value="NAD(P)-linked oxidoreductase"/>
    <property type="match status" value="1"/>
</dbReference>
<dbReference type="InterPro" id="IPR036812">
    <property type="entry name" value="NAD(P)_OxRdtase_dom_sf"/>
</dbReference>
<dbReference type="GO" id="GO:0005737">
    <property type="term" value="C:cytoplasm"/>
    <property type="evidence" value="ECO:0007669"/>
    <property type="project" value="TreeGrafter"/>
</dbReference>
<dbReference type="InterPro" id="IPR025558">
    <property type="entry name" value="DUF4283"/>
</dbReference>
<dbReference type="PANTHER" id="PTHR43625">
    <property type="entry name" value="AFLATOXIN B1 ALDEHYDE REDUCTASE"/>
    <property type="match status" value="1"/>
</dbReference>
<dbReference type="GO" id="GO:0016491">
    <property type="term" value="F:oxidoreductase activity"/>
    <property type="evidence" value="ECO:0007669"/>
    <property type="project" value="UniProtKB-KW"/>
</dbReference>
<dbReference type="InterPro" id="IPR023210">
    <property type="entry name" value="NADP_OxRdtase_dom"/>
</dbReference>
<keyword evidence="2" id="KW-0560">Oxidoreductase</keyword>
<name>A0A2N9EXL1_FAGSY</name>
<sequence length="474" mass="52873">MAEGNELQIPRVKLGNQGLEVSKLGFGCMSLTGAYNSPLSEEDGISVIKHAFSKGITFFDTSDAYGPQTNEILLGKVGELKKLVEEGKVKYIGLSEASPDTIRRAHAVHPITAVQMEWSLWSRDIEEEIIPLCRELGIGIVPYSPLGRGFFAGKGVVETLAANSSLAMHPRFQGENLDKNKAIYSRIESLAKKHQCTPAQLALAWVFKHGEDVAPIPGTTKIKNLDNNIGSLKVKLTEEDLKEISDAVPIEESLIPMVVEWDVIKGLQRINFTEEEVSITIVKTSRERILEECSLSLFGKFLTTIPFNRRAARDTMRMAWRMGSDLKILEVRDDILQFIFPIEFQMQWILNNEPWSFENHLLLLRRWERGLRTRKPLRDGGFVPCLEGERYGDWLRAGFGGKLVGPRLSVGVRKGDRGSLAVPTRAVQAIHGGKKVAFNLMDKQGMVSGERAEEKIDTGVDGVTKEVTRNFSAL</sequence>
<dbReference type="Pfam" id="PF00248">
    <property type="entry name" value="Aldo_ket_red"/>
    <property type="match status" value="2"/>
</dbReference>